<evidence type="ECO:0000259" key="1">
    <source>
        <dbReference type="PROSITE" id="PS50846"/>
    </source>
</evidence>
<sequence length="67" mass="7508">MKTVLKVCDIRSAKDVVNIKKAISDNEGIIACQIETKNGEVEIVYDNYFVDVDKIIESIENVGYTVI</sequence>
<evidence type="ECO:0000313" key="2">
    <source>
        <dbReference type="EMBL" id="KYH31903.1"/>
    </source>
</evidence>
<name>A0A151AWG7_9CLOT</name>
<keyword evidence="3" id="KW-1185">Reference proteome</keyword>
<dbReference type="Proteomes" id="UP000075531">
    <property type="component" value="Unassembled WGS sequence"/>
</dbReference>
<dbReference type="GO" id="GO:0046872">
    <property type="term" value="F:metal ion binding"/>
    <property type="evidence" value="ECO:0007669"/>
    <property type="project" value="InterPro"/>
</dbReference>
<comment type="caution">
    <text evidence="2">The sequence shown here is derived from an EMBL/GenBank/DDBJ whole genome shotgun (WGS) entry which is preliminary data.</text>
</comment>
<dbReference type="EMBL" id="LTBA01000042">
    <property type="protein sequence ID" value="KYH31903.1"/>
    <property type="molecule type" value="Genomic_DNA"/>
</dbReference>
<accession>A0A151AWG7</accession>
<dbReference type="AlphaFoldDB" id="A0A151AWG7"/>
<dbReference type="SUPFAM" id="SSF55008">
    <property type="entry name" value="HMA, heavy metal-associated domain"/>
    <property type="match status" value="1"/>
</dbReference>
<dbReference type="Gene3D" id="3.30.70.100">
    <property type="match status" value="1"/>
</dbReference>
<dbReference type="InterPro" id="IPR036163">
    <property type="entry name" value="HMA_dom_sf"/>
</dbReference>
<dbReference type="RefSeq" id="WP_066826803.1">
    <property type="nucleotide sequence ID" value="NZ_LTBA01000042.1"/>
</dbReference>
<dbReference type="InterPro" id="IPR006121">
    <property type="entry name" value="HMA_dom"/>
</dbReference>
<dbReference type="OrthoDB" id="1932203at2"/>
<organism evidence="2 3">
    <name type="scientific">Clostridium tepidiprofundi DSM 19306</name>
    <dbReference type="NCBI Taxonomy" id="1121338"/>
    <lineage>
        <taxon>Bacteria</taxon>
        <taxon>Bacillati</taxon>
        <taxon>Bacillota</taxon>
        <taxon>Clostridia</taxon>
        <taxon>Eubacteriales</taxon>
        <taxon>Clostridiaceae</taxon>
        <taxon>Clostridium</taxon>
    </lineage>
</organism>
<reference evidence="2 3" key="1">
    <citation type="submission" date="2016-02" db="EMBL/GenBank/DDBJ databases">
        <title>Genome sequence of Clostridium tepidiprofundi DSM 19306.</title>
        <authorList>
            <person name="Poehlein A."/>
            <person name="Daniel R."/>
        </authorList>
    </citation>
    <scope>NUCLEOTIDE SEQUENCE [LARGE SCALE GENOMIC DNA]</scope>
    <source>
        <strain evidence="2 3">DSM 19306</strain>
    </source>
</reference>
<dbReference type="PROSITE" id="PS50846">
    <property type="entry name" value="HMA_2"/>
    <property type="match status" value="1"/>
</dbReference>
<dbReference type="PATRIC" id="fig|1121338.3.peg.2383"/>
<dbReference type="CDD" id="cd00371">
    <property type="entry name" value="HMA"/>
    <property type="match status" value="1"/>
</dbReference>
<dbReference type="STRING" id="1121338.CLTEP_23070"/>
<proteinExistence type="predicted"/>
<feature type="domain" description="HMA" evidence="1">
    <location>
        <begin position="1"/>
        <end position="67"/>
    </location>
</feature>
<evidence type="ECO:0000313" key="3">
    <source>
        <dbReference type="Proteomes" id="UP000075531"/>
    </source>
</evidence>
<protein>
    <recommendedName>
        <fullName evidence="1">HMA domain-containing protein</fullName>
    </recommendedName>
</protein>
<gene>
    <name evidence="2" type="ORF">CLTEP_23070</name>
</gene>